<proteinExistence type="predicted"/>
<keyword evidence="1" id="KW-0812">Transmembrane</keyword>
<keyword evidence="3" id="KW-1185">Reference proteome</keyword>
<evidence type="ECO:0000313" key="2">
    <source>
        <dbReference type="EMBL" id="EJW03192.1"/>
    </source>
</evidence>
<feature type="transmembrane region" description="Helical" evidence="1">
    <location>
        <begin position="6"/>
        <end position="26"/>
    </location>
</feature>
<comment type="caution">
    <text evidence="2">The sequence shown here is derived from an EMBL/GenBank/DDBJ whole genome shotgun (WGS) entry which is preliminary data.</text>
</comment>
<evidence type="ECO:0000256" key="1">
    <source>
        <dbReference type="SAM" id="Phobius"/>
    </source>
</evidence>
<accession>J9DPC6</accession>
<evidence type="ECO:0000313" key="3">
    <source>
        <dbReference type="Proteomes" id="UP000003163"/>
    </source>
</evidence>
<dbReference type="EMBL" id="AFBI03000043">
    <property type="protein sequence ID" value="EJW03192.1"/>
    <property type="molecule type" value="Genomic_DNA"/>
</dbReference>
<organism evidence="2 3">
    <name type="scientific">Edhazardia aedis (strain USNM 41457)</name>
    <name type="common">Microsporidian parasite</name>
    <dbReference type="NCBI Taxonomy" id="1003232"/>
    <lineage>
        <taxon>Eukaryota</taxon>
        <taxon>Fungi</taxon>
        <taxon>Fungi incertae sedis</taxon>
        <taxon>Microsporidia</taxon>
        <taxon>Edhazardia</taxon>
    </lineage>
</organism>
<dbReference type="AlphaFoldDB" id="J9DPC6"/>
<protein>
    <submittedName>
        <fullName evidence="2">Uncharacterized protein</fullName>
    </submittedName>
</protein>
<reference evidence="3" key="2">
    <citation type="submission" date="2015-07" db="EMBL/GenBank/DDBJ databases">
        <title>Contrasting host-pathogen interactions and genome evolution in two generalist and specialist microsporidian pathogens of mosquitoes.</title>
        <authorList>
            <consortium name="The Broad Institute Genomics Platform"/>
            <consortium name="The Broad Institute Genome Sequencing Center for Infectious Disease"/>
            <person name="Cuomo C.A."/>
            <person name="Sanscrainte N.D."/>
            <person name="Goldberg J.M."/>
            <person name="Heiman D."/>
            <person name="Young S."/>
            <person name="Zeng Q."/>
            <person name="Becnel J.J."/>
            <person name="Birren B.W."/>
        </authorList>
    </citation>
    <scope>NUCLEOTIDE SEQUENCE [LARGE SCALE GENOMIC DNA]</scope>
    <source>
        <strain evidence="3">USNM 41457</strain>
    </source>
</reference>
<dbReference type="VEuPathDB" id="MicrosporidiaDB:EDEG_02445"/>
<keyword evidence="1" id="KW-1133">Transmembrane helix</keyword>
<dbReference type="Proteomes" id="UP000003163">
    <property type="component" value="Unassembled WGS sequence"/>
</dbReference>
<keyword evidence="1" id="KW-0472">Membrane</keyword>
<dbReference type="HOGENOM" id="CLU_2250102_0_0_1"/>
<reference evidence="2 3" key="1">
    <citation type="submission" date="2011-08" db="EMBL/GenBank/DDBJ databases">
        <authorList>
            <person name="Liu Z.J."/>
            <person name="Shi F.L."/>
            <person name="Lu J.Q."/>
            <person name="Li M."/>
            <person name="Wang Z.L."/>
        </authorList>
    </citation>
    <scope>NUCLEOTIDE SEQUENCE [LARGE SCALE GENOMIC DNA]</scope>
    <source>
        <strain evidence="2 3">USNM 41457</strain>
    </source>
</reference>
<sequence>MQIYSLYLSIFMIVISLFFSYIFIFVPYRTLECDVKPVSYKFTVRQNFKNEKLRKIIYQNSNKDLEMKLNKLLDLCIFLDKQEMYIINNDDESINSLKMFLGIR</sequence>
<name>J9DPC6_EDHAE</name>
<dbReference type="InParanoid" id="J9DPC6"/>
<gene>
    <name evidence="2" type="ORF">EDEG_02445</name>
</gene>